<evidence type="ECO:0000256" key="4">
    <source>
        <dbReference type="ARBA" id="ARBA00005250"/>
    </source>
</evidence>
<evidence type="ECO:0000256" key="7">
    <source>
        <dbReference type="ARBA" id="ARBA00022723"/>
    </source>
</evidence>
<dbReference type="InterPro" id="IPR036866">
    <property type="entry name" value="RibonucZ/Hydroxyglut_hydro"/>
</dbReference>
<keyword evidence="8 13" id="KW-0732">Signal</keyword>
<evidence type="ECO:0000256" key="8">
    <source>
        <dbReference type="ARBA" id="ARBA00022729"/>
    </source>
</evidence>
<evidence type="ECO:0000256" key="6">
    <source>
        <dbReference type="ARBA" id="ARBA00012865"/>
    </source>
</evidence>
<evidence type="ECO:0000313" key="15">
    <source>
        <dbReference type="EMBL" id="MTI28126.1"/>
    </source>
</evidence>
<dbReference type="NCBIfam" id="NF012229">
    <property type="entry name" value="bla_class_B_core"/>
    <property type="match status" value="1"/>
</dbReference>
<comment type="similarity">
    <text evidence="4">Belongs to the metallo-beta-lactamase superfamily. Class-B beta-lactamase family.</text>
</comment>
<gene>
    <name evidence="15" type="primary">bla</name>
    <name evidence="15" type="ORF">E1163_24430</name>
</gene>
<keyword evidence="9" id="KW-0574">Periplasm</keyword>
<dbReference type="SMART" id="SM00849">
    <property type="entry name" value="Lactamase_B"/>
    <property type="match status" value="1"/>
</dbReference>
<evidence type="ECO:0000256" key="12">
    <source>
        <dbReference type="ARBA" id="ARBA00023251"/>
    </source>
</evidence>
<evidence type="ECO:0000256" key="13">
    <source>
        <dbReference type="SAM" id="SignalP"/>
    </source>
</evidence>
<dbReference type="RefSeq" id="WP_155175338.1">
    <property type="nucleotide sequence ID" value="NZ_BAAAFL010000012.1"/>
</dbReference>
<reference evidence="15 16" key="1">
    <citation type="submission" date="2019-02" db="EMBL/GenBank/DDBJ databases">
        <authorList>
            <person name="Goldberg S.R."/>
            <person name="Haltli B.A."/>
            <person name="Correa H."/>
            <person name="Russell K.G."/>
        </authorList>
    </citation>
    <scope>NUCLEOTIDE SEQUENCE [LARGE SCALE GENOMIC DNA]</scope>
    <source>
        <strain evidence="15 16">JCM 16186</strain>
    </source>
</reference>
<dbReference type="Pfam" id="PF00753">
    <property type="entry name" value="Lactamase_B"/>
    <property type="match status" value="1"/>
</dbReference>
<feature type="domain" description="Metallo-beta-lactamase" evidence="14">
    <location>
        <begin position="50"/>
        <end position="220"/>
    </location>
</feature>
<dbReference type="Proteomes" id="UP000798808">
    <property type="component" value="Unassembled WGS sequence"/>
</dbReference>
<dbReference type="SUPFAM" id="SSF56281">
    <property type="entry name" value="Metallo-hydrolase/oxidoreductase"/>
    <property type="match status" value="1"/>
</dbReference>
<dbReference type="EC" id="3.5.2.6" evidence="6"/>
<feature type="chain" id="PRO_5046835496" description="beta-lactamase" evidence="13">
    <location>
        <begin position="20"/>
        <end position="238"/>
    </location>
</feature>
<comment type="subunit">
    <text evidence="5">Monomer.</text>
</comment>
<dbReference type="PANTHER" id="PTHR42951:SF4">
    <property type="entry name" value="ACYL-COENZYME A THIOESTERASE MBLAC2"/>
    <property type="match status" value="1"/>
</dbReference>
<sequence>MRILLATLLLTLFTINGYAQNEPYQIDVTKLDSGLYLYHSYAEYKGNKVSANGIVIEAGDSVVVIDSPWDNEQTIQLLDWVEAEIVKPVAAVVITHAHNDRIGGISVLHERNIKTVSSQLTKVYALKRGFEAPKKIFEKETTLNVGEVTVNVFYPGAGHTVDNTVVYISPYEVLYGGCFIKSSGAKDLGNIEDADLDSWGGSIKNMQRRFPAPKMVIPGHGNYTPGAIENTLKLLGYQ</sequence>
<evidence type="ECO:0000256" key="10">
    <source>
        <dbReference type="ARBA" id="ARBA00022801"/>
    </source>
</evidence>
<dbReference type="EMBL" id="SMLW01000654">
    <property type="protein sequence ID" value="MTI28126.1"/>
    <property type="molecule type" value="Genomic_DNA"/>
</dbReference>
<keyword evidence="12" id="KW-0046">Antibiotic resistance</keyword>
<dbReference type="InterPro" id="IPR001279">
    <property type="entry name" value="Metallo-B-lactamas"/>
</dbReference>
<dbReference type="InterPro" id="IPR058199">
    <property type="entry name" value="BlaB//VIM/IMP-1"/>
</dbReference>
<organism evidence="15 16">
    <name type="scientific">Fulvivirga kasyanovii</name>
    <dbReference type="NCBI Taxonomy" id="396812"/>
    <lineage>
        <taxon>Bacteria</taxon>
        <taxon>Pseudomonadati</taxon>
        <taxon>Bacteroidota</taxon>
        <taxon>Cytophagia</taxon>
        <taxon>Cytophagales</taxon>
        <taxon>Fulvivirgaceae</taxon>
        <taxon>Fulvivirga</taxon>
    </lineage>
</organism>
<comment type="subcellular location">
    <subcellularLocation>
        <location evidence="3">Periplasm</location>
    </subcellularLocation>
</comment>
<accession>A0ABW9RVP3</accession>
<name>A0ABW9RVP3_9BACT</name>
<dbReference type="PANTHER" id="PTHR42951">
    <property type="entry name" value="METALLO-BETA-LACTAMASE DOMAIN-CONTAINING"/>
    <property type="match status" value="1"/>
</dbReference>
<evidence type="ECO:0000256" key="3">
    <source>
        <dbReference type="ARBA" id="ARBA00004418"/>
    </source>
</evidence>
<evidence type="ECO:0000256" key="5">
    <source>
        <dbReference type="ARBA" id="ARBA00011245"/>
    </source>
</evidence>
<evidence type="ECO:0000256" key="1">
    <source>
        <dbReference type="ARBA" id="ARBA00001526"/>
    </source>
</evidence>
<keyword evidence="16" id="KW-1185">Reference proteome</keyword>
<feature type="signal peptide" evidence="13">
    <location>
        <begin position="1"/>
        <end position="19"/>
    </location>
</feature>
<dbReference type="InterPro" id="IPR050855">
    <property type="entry name" value="NDM-1-like"/>
</dbReference>
<comment type="caution">
    <text evidence="15">The sequence shown here is derived from an EMBL/GenBank/DDBJ whole genome shotgun (WGS) entry which is preliminary data.</text>
</comment>
<protein>
    <recommendedName>
        <fullName evidence="6">beta-lactamase</fullName>
        <ecNumber evidence="6">3.5.2.6</ecNumber>
    </recommendedName>
</protein>
<comment type="cofactor">
    <cofactor evidence="2">
        <name>Zn(2+)</name>
        <dbReference type="ChEBI" id="CHEBI:29105"/>
    </cofactor>
</comment>
<evidence type="ECO:0000259" key="14">
    <source>
        <dbReference type="SMART" id="SM00849"/>
    </source>
</evidence>
<dbReference type="Gene3D" id="3.60.15.10">
    <property type="entry name" value="Ribonuclease Z/Hydroxyacylglutathione hydrolase-like"/>
    <property type="match status" value="1"/>
</dbReference>
<keyword evidence="10" id="KW-0378">Hydrolase</keyword>
<evidence type="ECO:0000256" key="11">
    <source>
        <dbReference type="ARBA" id="ARBA00022833"/>
    </source>
</evidence>
<evidence type="ECO:0000256" key="2">
    <source>
        <dbReference type="ARBA" id="ARBA00001947"/>
    </source>
</evidence>
<keyword evidence="11" id="KW-0862">Zinc</keyword>
<evidence type="ECO:0000256" key="9">
    <source>
        <dbReference type="ARBA" id="ARBA00022764"/>
    </source>
</evidence>
<keyword evidence="7" id="KW-0479">Metal-binding</keyword>
<dbReference type="NCBIfam" id="NF033088">
    <property type="entry name" value="bla_subclass_B1"/>
    <property type="match status" value="1"/>
</dbReference>
<comment type="catalytic activity">
    <reaction evidence="1">
        <text>a beta-lactam + H2O = a substituted beta-amino acid</text>
        <dbReference type="Rhea" id="RHEA:20401"/>
        <dbReference type="ChEBI" id="CHEBI:15377"/>
        <dbReference type="ChEBI" id="CHEBI:35627"/>
        <dbReference type="ChEBI" id="CHEBI:140347"/>
        <dbReference type="EC" id="3.5.2.6"/>
    </reaction>
</comment>
<evidence type="ECO:0000313" key="16">
    <source>
        <dbReference type="Proteomes" id="UP000798808"/>
    </source>
</evidence>
<proteinExistence type="inferred from homology"/>